<dbReference type="REBASE" id="406614">
    <property type="entry name" value="M1.Mov11227ORF2189P"/>
</dbReference>
<keyword evidence="1" id="KW-0378">Hydrolase</keyword>
<dbReference type="Proteomes" id="UP000076765">
    <property type="component" value="Chromosome"/>
</dbReference>
<dbReference type="EMBL" id="UGPW01000001">
    <property type="protein sequence ID" value="STY88160.1"/>
    <property type="molecule type" value="Genomic_DNA"/>
</dbReference>
<name>A0A378PPW7_9GAMM</name>
<dbReference type="STRING" id="29433.MOVS_10495"/>
<dbReference type="SUPFAM" id="SSF53335">
    <property type="entry name" value="S-adenosyl-L-methionine-dependent methyltransferases"/>
    <property type="match status" value="1"/>
</dbReference>
<dbReference type="AlphaFoldDB" id="A0A378PPW7"/>
<reference evidence="2 4" key="2">
    <citation type="submission" date="2018-06" db="EMBL/GenBank/DDBJ databases">
        <authorList>
            <consortium name="Pathogen Informatics"/>
            <person name="Doyle S."/>
        </authorList>
    </citation>
    <scope>NUCLEOTIDE SEQUENCE [LARGE SCALE GENOMIC DNA]</scope>
    <source>
        <strain evidence="2 4">NCTC11227</strain>
    </source>
</reference>
<keyword evidence="1" id="KW-0255">Endonuclease</keyword>
<keyword evidence="1" id="KW-0540">Nuclease</keyword>
<dbReference type="Proteomes" id="UP000255102">
    <property type="component" value="Unassembled WGS sequence"/>
</dbReference>
<keyword evidence="3" id="KW-1185">Reference proteome</keyword>
<dbReference type="InterPro" id="IPR029063">
    <property type="entry name" value="SAM-dependent_MTases_sf"/>
</dbReference>
<protein>
    <submittedName>
        <fullName evidence="1">Restriction endonuclease subunit M</fullName>
    </submittedName>
</protein>
<dbReference type="RefSeq" id="WP_063514870.1">
    <property type="nucleotide sequence ID" value="NZ_CP011158.1"/>
</dbReference>
<evidence type="ECO:0000313" key="4">
    <source>
        <dbReference type="Proteomes" id="UP000255102"/>
    </source>
</evidence>
<evidence type="ECO:0000313" key="1">
    <source>
        <dbReference type="EMBL" id="ANB92325.1"/>
    </source>
</evidence>
<dbReference type="KEGG" id="moi:MOVS_10495"/>
<reference evidence="1 3" key="1">
    <citation type="submission" date="2015-04" db="EMBL/GenBank/DDBJ databases">
        <authorList>
            <person name="Calcutt M.J."/>
            <person name="Foecking M.F."/>
        </authorList>
    </citation>
    <scope>NUCLEOTIDE SEQUENCE [LARGE SCALE GENOMIC DNA]</scope>
    <source>
        <strain evidence="1 3">199/55</strain>
    </source>
</reference>
<evidence type="ECO:0000313" key="2">
    <source>
        <dbReference type="EMBL" id="STY88160.1"/>
    </source>
</evidence>
<sequence length="213" mass="24462">MQVKSRQRVADHGEVFTAEREVKAMLDLVKAQSEQIASTFLEPACGTGNFLAEILSRKLTTSLKLSQINKSQKSPKYSQFHYEKHAIHAISSIYGIELLSDNCTECRSRLLGLFLDHYQSHFKKINSAVIQTAEFLLSKNIVNGNALTLKDLNDNPILFSEWKFISDTIIQRRDYIYEHLVEKTNNQLTDNQGFIPKNIQDYPPIHYLKLSEQ</sequence>
<gene>
    <name evidence="1" type="ORF">MOVS_10495</name>
    <name evidence="2" type="ORF">NCTC11227_02189</name>
</gene>
<dbReference type="EMBL" id="CP011158">
    <property type="protein sequence ID" value="ANB92325.1"/>
    <property type="molecule type" value="Genomic_DNA"/>
</dbReference>
<dbReference type="GO" id="GO:0004519">
    <property type="term" value="F:endonuclease activity"/>
    <property type="evidence" value="ECO:0007669"/>
    <property type="project" value="UniProtKB-KW"/>
</dbReference>
<organism evidence="2 4">
    <name type="scientific">Moraxella ovis</name>
    <dbReference type="NCBI Taxonomy" id="29433"/>
    <lineage>
        <taxon>Bacteria</taxon>
        <taxon>Pseudomonadati</taxon>
        <taxon>Pseudomonadota</taxon>
        <taxon>Gammaproteobacteria</taxon>
        <taxon>Moraxellales</taxon>
        <taxon>Moraxellaceae</taxon>
        <taxon>Moraxella</taxon>
    </lineage>
</organism>
<dbReference type="Gene3D" id="3.40.50.150">
    <property type="entry name" value="Vaccinia Virus protein VP39"/>
    <property type="match status" value="1"/>
</dbReference>
<accession>A0A378PPW7</accession>
<proteinExistence type="predicted"/>
<evidence type="ECO:0000313" key="3">
    <source>
        <dbReference type="Proteomes" id="UP000076765"/>
    </source>
</evidence>